<evidence type="ECO:0000313" key="2">
    <source>
        <dbReference type="EMBL" id="KZT39012.1"/>
    </source>
</evidence>
<reference evidence="2 3" key="1">
    <citation type="journal article" date="2016" name="Mol. Biol. Evol.">
        <title>Comparative Genomics of Early-Diverging Mushroom-Forming Fungi Provides Insights into the Origins of Lignocellulose Decay Capabilities.</title>
        <authorList>
            <person name="Nagy L.G."/>
            <person name="Riley R."/>
            <person name="Tritt A."/>
            <person name="Adam C."/>
            <person name="Daum C."/>
            <person name="Floudas D."/>
            <person name="Sun H."/>
            <person name="Yadav J.S."/>
            <person name="Pangilinan J."/>
            <person name="Larsson K.H."/>
            <person name="Matsuura K."/>
            <person name="Barry K."/>
            <person name="Labutti K."/>
            <person name="Kuo R."/>
            <person name="Ohm R.A."/>
            <person name="Bhattacharya S.S."/>
            <person name="Shirouzu T."/>
            <person name="Yoshinaga Y."/>
            <person name="Martin F.M."/>
            <person name="Grigoriev I.V."/>
            <person name="Hibbett D.S."/>
        </authorList>
    </citation>
    <scope>NUCLEOTIDE SEQUENCE [LARGE SCALE GENOMIC DNA]</scope>
    <source>
        <strain evidence="2 3">HHB10207 ss-3</strain>
    </source>
</reference>
<dbReference type="Proteomes" id="UP000076798">
    <property type="component" value="Unassembled WGS sequence"/>
</dbReference>
<keyword evidence="3" id="KW-1185">Reference proteome</keyword>
<feature type="region of interest" description="Disordered" evidence="1">
    <location>
        <begin position="412"/>
        <end position="438"/>
    </location>
</feature>
<dbReference type="SUPFAM" id="SSF52047">
    <property type="entry name" value="RNI-like"/>
    <property type="match status" value="1"/>
</dbReference>
<evidence type="ECO:0000313" key="3">
    <source>
        <dbReference type="Proteomes" id="UP000076798"/>
    </source>
</evidence>
<accession>A0A166DXZ7</accession>
<name>A0A166DXZ7_9AGAM</name>
<protein>
    <submittedName>
        <fullName evidence="2">Uncharacterized protein</fullName>
    </submittedName>
</protein>
<dbReference type="Gene3D" id="3.80.10.10">
    <property type="entry name" value="Ribonuclease Inhibitor"/>
    <property type="match status" value="1"/>
</dbReference>
<dbReference type="AlphaFoldDB" id="A0A166DXZ7"/>
<sequence>MTESSIAVKRRMNCLIPIGRLPDELLSMTMVACVQSDEFETVTDALQWIRILAVSHRWRAVAFTTRELWNRINFRWPPRIIDLFLKRSGITPLRLFYEIGRRKLTNEWLESKHYLRIKELDIISDLYREHQFPLLDQILGNHTFLKLTQFRLRHYLGHYHDRFAFLQVPPLPFTFPDAPRLQSLTLANVRIQFPIPRQSHLKELRLEHVHLTAIKTLTLLDAYPNLEVASFSRCYCLPGADVFPGDDEFESNKVSLSHLKSLDFGRFSNDAIDYIHRRLLIPSFSRVCLVIEKTPRQSLAQAFPRSLTDVLFLAKSLRIVVDARELSFERPDGPHYTICFGTPYGENDEIQSLFSQILSSPFKFLADLSIISSHLPSVEIFSGFLRLLPNVNHLRLISTDFDKIVHALQEDDEEAGSRSSPTFDSETRPVSSDGDIDGPSPEHLRLVCPALTTLDIQWCHFGALCLIRVLEHRQRARAPIGTLKISRLYQEHAEALRKYVSVVQVYPGNPEDYRYDDIQDDLG</sequence>
<evidence type="ECO:0000256" key="1">
    <source>
        <dbReference type="SAM" id="MobiDB-lite"/>
    </source>
</evidence>
<proteinExistence type="predicted"/>
<feature type="compositionally biased region" description="Polar residues" evidence="1">
    <location>
        <begin position="417"/>
        <end position="430"/>
    </location>
</feature>
<organism evidence="2 3">
    <name type="scientific">Sistotremastrum suecicum HHB10207 ss-3</name>
    <dbReference type="NCBI Taxonomy" id="1314776"/>
    <lineage>
        <taxon>Eukaryota</taxon>
        <taxon>Fungi</taxon>
        <taxon>Dikarya</taxon>
        <taxon>Basidiomycota</taxon>
        <taxon>Agaricomycotina</taxon>
        <taxon>Agaricomycetes</taxon>
        <taxon>Sistotremastrales</taxon>
        <taxon>Sistotremastraceae</taxon>
        <taxon>Sistotremastrum</taxon>
    </lineage>
</organism>
<dbReference type="OrthoDB" id="2884925at2759"/>
<gene>
    <name evidence="2" type="ORF">SISSUDRAFT_698110</name>
</gene>
<dbReference type="EMBL" id="KV428053">
    <property type="protein sequence ID" value="KZT39012.1"/>
    <property type="molecule type" value="Genomic_DNA"/>
</dbReference>
<dbReference type="InterPro" id="IPR032675">
    <property type="entry name" value="LRR_dom_sf"/>
</dbReference>